<dbReference type="OrthoDB" id="4849506at2759"/>
<evidence type="ECO:0000313" key="2">
    <source>
        <dbReference type="EMBL" id="KAF9871110.1"/>
    </source>
</evidence>
<proteinExistence type="predicted"/>
<organism evidence="2 3">
    <name type="scientific">Colletotrichum karsti</name>
    <dbReference type="NCBI Taxonomy" id="1095194"/>
    <lineage>
        <taxon>Eukaryota</taxon>
        <taxon>Fungi</taxon>
        <taxon>Dikarya</taxon>
        <taxon>Ascomycota</taxon>
        <taxon>Pezizomycotina</taxon>
        <taxon>Sordariomycetes</taxon>
        <taxon>Hypocreomycetidae</taxon>
        <taxon>Glomerellales</taxon>
        <taxon>Glomerellaceae</taxon>
        <taxon>Colletotrichum</taxon>
        <taxon>Colletotrichum boninense species complex</taxon>
    </lineage>
</organism>
<gene>
    <name evidence="2" type="ORF">CkaCkLH20_11527</name>
</gene>
<feature type="region of interest" description="Disordered" evidence="1">
    <location>
        <begin position="644"/>
        <end position="664"/>
    </location>
</feature>
<comment type="caution">
    <text evidence="2">The sequence shown here is derived from an EMBL/GenBank/DDBJ whole genome shotgun (WGS) entry which is preliminary data.</text>
</comment>
<dbReference type="GeneID" id="62167315"/>
<dbReference type="AlphaFoldDB" id="A0A9P6LG00"/>
<name>A0A9P6LG00_9PEZI</name>
<reference evidence="2" key="1">
    <citation type="submission" date="2020-03" db="EMBL/GenBank/DDBJ databases">
        <authorList>
            <person name="He L."/>
        </authorList>
    </citation>
    <scope>NUCLEOTIDE SEQUENCE</scope>
    <source>
        <strain evidence="2">CkLH20</strain>
    </source>
</reference>
<dbReference type="EMBL" id="JAATWM020000048">
    <property type="protein sequence ID" value="KAF9871110.1"/>
    <property type="molecule type" value="Genomic_DNA"/>
</dbReference>
<reference evidence="2" key="2">
    <citation type="submission" date="2020-11" db="EMBL/GenBank/DDBJ databases">
        <title>Whole genome sequencing of Colletotrichum sp.</title>
        <authorList>
            <person name="Li H."/>
        </authorList>
    </citation>
    <scope>NUCLEOTIDE SEQUENCE</scope>
    <source>
        <strain evidence="2">CkLH20</strain>
    </source>
</reference>
<accession>A0A9P6LG00</accession>
<keyword evidence="3" id="KW-1185">Reference proteome</keyword>
<dbReference type="Proteomes" id="UP000781932">
    <property type="component" value="Unassembled WGS sequence"/>
</dbReference>
<evidence type="ECO:0000313" key="3">
    <source>
        <dbReference type="Proteomes" id="UP000781932"/>
    </source>
</evidence>
<dbReference type="RefSeq" id="XP_038740571.1">
    <property type="nucleotide sequence ID" value="XM_038894241.1"/>
</dbReference>
<evidence type="ECO:0000256" key="1">
    <source>
        <dbReference type="SAM" id="MobiDB-lite"/>
    </source>
</evidence>
<protein>
    <submittedName>
        <fullName evidence="2">Uncharacterized protein</fullName>
    </submittedName>
</protein>
<sequence>MPPAPPLRQISAPEGQNIGKFRALRVTMNTAAAMRSGKTIPVFKGTLGYYIQDMSDSDTHIMAQLINHNGQRAIFSIPRNACSFGALHEEFRVDFPAAQFSQSTIPHGGARNSSIAGKAIMQFWMNFKENLPVLAGLGLKHIDKLGEILNDQSSFLKAMDCILGGLSDDAWDKIKEGGDIRALLSMKHVRQTYPGYSPKQEIIYLRLAVNDLTPSPDETDFGKYGGGTRRNPHDCNLQHEEAMTGHFSAVPHYSIANKYRYRIMIPMIKLMDVPDFIVAMAETTICALFRTWHAAVCYAREDINNGIGAATVNHRLMATLLRELGDQALTKVGFPLYRGKGCNYSIPLEELPQQKRDWIRYDVTNEAGEEMFVYRCTTAIANLPNASKKRNDLGLRLRFTRFKEIKLADGKVYNSQGLGLSITANLDHLRESLNLRHGQPVLVSIERMKNGKRHPVPWYRHPYHGAFNNTEELHTFGIRVEIMNEATKQWFSIPIQCNSLYKIYDPNASLEHIVRKDEKLKAYVVDKRVTTSWRMATHILQFLDNRRYQDAPVYLCPHLGCDVVGVSMDHERQRVFFSPVPEQVVEAPKPVTFKDNFVKLAVDYPGVPFGPQPPNEWFRNGGRNLNSPACIPCWTQRGDRNIRKNGCPQRRPVPIPATESPGGEDISTDTCDICWTFYRSPCSWVQFHVGHVQEGLAGLILDDKKFDGLFPKRFVKHAPEPIAPPMNLEEYFAIADEIAVREDALEDDDDLDVNDEM</sequence>